<accession>A0A9X0QJL6</accession>
<organism evidence="3 4">
    <name type="scientific">Tunturiibacter gelidiferens</name>
    <dbReference type="NCBI Taxonomy" id="3069689"/>
    <lineage>
        <taxon>Bacteria</taxon>
        <taxon>Pseudomonadati</taxon>
        <taxon>Acidobacteriota</taxon>
        <taxon>Terriglobia</taxon>
        <taxon>Terriglobales</taxon>
        <taxon>Acidobacteriaceae</taxon>
        <taxon>Tunturiibacter</taxon>
    </lineage>
</organism>
<evidence type="ECO:0000313" key="3">
    <source>
        <dbReference type="EMBL" id="MBB5331667.1"/>
    </source>
</evidence>
<feature type="transmembrane region" description="Helical" evidence="1">
    <location>
        <begin position="145"/>
        <end position="167"/>
    </location>
</feature>
<feature type="transmembrane region" description="Helical" evidence="1">
    <location>
        <begin position="354"/>
        <end position="373"/>
    </location>
</feature>
<feature type="transmembrane region" description="Helical" evidence="1">
    <location>
        <begin position="315"/>
        <end position="333"/>
    </location>
</feature>
<dbReference type="PANTHER" id="PTHR23028">
    <property type="entry name" value="ACETYLTRANSFERASE"/>
    <property type="match status" value="1"/>
</dbReference>
<feature type="transmembrane region" description="Helical" evidence="1">
    <location>
        <begin position="385"/>
        <end position="408"/>
    </location>
</feature>
<feature type="domain" description="Acyltransferase 3" evidence="2">
    <location>
        <begin position="37"/>
        <end position="403"/>
    </location>
</feature>
<dbReference type="GO" id="GO:0016747">
    <property type="term" value="F:acyltransferase activity, transferring groups other than amino-acyl groups"/>
    <property type="evidence" value="ECO:0007669"/>
    <property type="project" value="InterPro"/>
</dbReference>
<evidence type="ECO:0000313" key="4">
    <source>
        <dbReference type="Proteomes" id="UP000535182"/>
    </source>
</evidence>
<protein>
    <submittedName>
        <fullName evidence="3">Peptidoglycan/LPS O-acetylase OafA/YrhL</fullName>
    </submittedName>
</protein>
<dbReference type="Pfam" id="PF01757">
    <property type="entry name" value="Acyl_transf_3"/>
    <property type="match status" value="1"/>
</dbReference>
<gene>
    <name evidence="3" type="ORF">HDF14_005316</name>
</gene>
<feature type="transmembrane region" description="Helical" evidence="1">
    <location>
        <begin position="250"/>
        <end position="279"/>
    </location>
</feature>
<evidence type="ECO:0000259" key="2">
    <source>
        <dbReference type="Pfam" id="PF01757"/>
    </source>
</evidence>
<name>A0A9X0QJL6_9BACT</name>
<dbReference type="InterPro" id="IPR002656">
    <property type="entry name" value="Acyl_transf_3_dom"/>
</dbReference>
<dbReference type="Proteomes" id="UP000535182">
    <property type="component" value="Unassembled WGS sequence"/>
</dbReference>
<feature type="transmembrane region" description="Helical" evidence="1">
    <location>
        <begin position="224"/>
        <end position="244"/>
    </location>
</feature>
<evidence type="ECO:0000256" key="1">
    <source>
        <dbReference type="SAM" id="Phobius"/>
    </source>
</evidence>
<reference evidence="3 4" key="1">
    <citation type="submission" date="2020-08" db="EMBL/GenBank/DDBJ databases">
        <title>Genomic Encyclopedia of Type Strains, Phase IV (KMG-V): Genome sequencing to study the core and pangenomes of soil and plant-associated prokaryotes.</title>
        <authorList>
            <person name="Whitman W."/>
        </authorList>
    </citation>
    <scope>NUCLEOTIDE SEQUENCE [LARGE SCALE GENOMIC DNA]</scope>
    <source>
        <strain evidence="3 4">X5P2</strain>
    </source>
</reference>
<dbReference type="RefSeq" id="WP_183981488.1">
    <property type="nucleotide sequence ID" value="NZ_JACHEB010000017.1"/>
</dbReference>
<feature type="transmembrane region" description="Helical" evidence="1">
    <location>
        <begin position="103"/>
        <end position="124"/>
    </location>
</feature>
<keyword evidence="1" id="KW-0812">Transmembrane</keyword>
<dbReference type="AlphaFoldDB" id="A0A9X0QJL6"/>
<comment type="caution">
    <text evidence="3">The sequence shown here is derived from an EMBL/GenBank/DDBJ whole genome shotgun (WGS) entry which is preliminary data.</text>
</comment>
<dbReference type="InterPro" id="IPR050879">
    <property type="entry name" value="Acyltransferase_3"/>
</dbReference>
<proteinExistence type="predicted"/>
<keyword evidence="1" id="KW-1133">Transmembrane helix</keyword>
<keyword evidence="4" id="KW-1185">Reference proteome</keyword>
<sequence>MESALVYGAPPLSTGVEHPSYPHARAPRPVTKGSVHLDALRGGAALLVFMNHTRALYFSSIIDQPTPGATVSIGIDPVAHPATATAKIPFVQADPLAGHGIKLASEAVVIFFVLSGYLVGGSTLRAMRLRNWSWKNYLIKRMTRLWVPLIPCLLLCVFLDRTGYRFFGEASIYHNPPGIGLVTATDLVHRLGVTTVLGNIFFLQNIRVWYLGTDVSLWSLANEFWYYMIFPCLALAFTAGRSILLRVLYLVLAAAMLVFITPSVAILFPVWVLGAVVAILPKPLSSPRAGLLSLVGLPVLFFCMIKARLLFLPMVVVESLIGLLASAFLYLLVQQREMTGRSLYRSLAGYFSQISYTLYIVHVPLAIFLASSINSPWHRWSKTPAHLALFLILDGMVLACATLLWRLFEANTDSIRLRLFERRPAIAGNPVALP</sequence>
<dbReference type="EMBL" id="JACHEB010000017">
    <property type="protein sequence ID" value="MBB5331667.1"/>
    <property type="molecule type" value="Genomic_DNA"/>
</dbReference>
<keyword evidence="1" id="KW-0472">Membrane</keyword>